<feature type="region of interest" description="Disordered" evidence="1">
    <location>
        <begin position="131"/>
        <end position="166"/>
    </location>
</feature>
<dbReference type="OrthoDB" id="4829802at2"/>
<evidence type="ECO:0000256" key="1">
    <source>
        <dbReference type="SAM" id="MobiDB-lite"/>
    </source>
</evidence>
<keyword evidence="4" id="KW-1185">Reference proteome</keyword>
<feature type="transmembrane region" description="Helical" evidence="2">
    <location>
        <begin position="38"/>
        <end position="59"/>
    </location>
</feature>
<dbReference type="AlphaFoldDB" id="A0A4Z1E326"/>
<organism evidence="3 4">
    <name type="scientific">Serinibacter arcticus</name>
    <dbReference type="NCBI Taxonomy" id="1655435"/>
    <lineage>
        <taxon>Bacteria</taxon>
        <taxon>Bacillati</taxon>
        <taxon>Actinomycetota</taxon>
        <taxon>Actinomycetes</taxon>
        <taxon>Micrococcales</taxon>
        <taxon>Beutenbergiaceae</taxon>
        <taxon>Serinibacter</taxon>
    </lineage>
</organism>
<keyword evidence="2" id="KW-1133">Transmembrane helix</keyword>
<reference evidence="3 4" key="1">
    <citation type="submission" date="2018-11" db="EMBL/GenBank/DDBJ databases">
        <title>Complete genome sequencing of the Actinobacteria Serinibacter sp. K3-2.</title>
        <authorList>
            <person name="Rakitin A.L."/>
            <person name="Beletsky A.V."/>
            <person name="Mardanov A.V."/>
            <person name="Ravin N.V."/>
            <person name="Gromova A.S."/>
            <person name="Filippova S.N."/>
            <person name="Gal'Chenko V.F."/>
        </authorList>
    </citation>
    <scope>NUCLEOTIDE SEQUENCE [LARGE SCALE GENOMIC DNA]</scope>
    <source>
        <strain evidence="3 4">K3-2</strain>
    </source>
</reference>
<protein>
    <recommendedName>
        <fullName evidence="5">PH domain-containing protein</fullName>
    </recommendedName>
</protein>
<keyword evidence="2" id="KW-0472">Membrane</keyword>
<evidence type="ECO:0000256" key="2">
    <source>
        <dbReference type="SAM" id="Phobius"/>
    </source>
</evidence>
<keyword evidence="2" id="KW-0812">Transmembrane</keyword>
<evidence type="ECO:0000313" key="3">
    <source>
        <dbReference type="EMBL" id="TGO05660.1"/>
    </source>
</evidence>
<dbReference type="EMBL" id="RHPJ01000002">
    <property type="protein sequence ID" value="TGO05660.1"/>
    <property type="molecule type" value="Genomic_DNA"/>
</dbReference>
<dbReference type="RefSeq" id="WP_135849627.1">
    <property type="nucleotide sequence ID" value="NZ_RHPJ01000002.1"/>
</dbReference>
<name>A0A4Z1E326_9MICO</name>
<proteinExistence type="predicted"/>
<evidence type="ECO:0008006" key="5">
    <source>
        <dbReference type="Google" id="ProtNLM"/>
    </source>
</evidence>
<sequence length="166" mass="17684">MTAVVAQQLPPTRAQRVFHVWNAVGLPLLIGLNLRLPWWGVALAVVVGAGVLLPLAVAATATRLEVSDDALVVRRRLRPLTIPRQAILAVDGDVPHRPTWSSVVVVTTAAGERKLPPFGRPGVAEIIDRLQDWSGTRPPEPAPGRRAAEPDGPIHGAVGPDGPLYL</sequence>
<gene>
    <name evidence="3" type="ORF">SERN_1664</name>
</gene>
<dbReference type="Proteomes" id="UP000297318">
    <property type="component" value="Unassembled WGS sequence"/>
</dbReference>
<comment type="caution">
    <text evidence="3">The sequence shown here is derived from an EMBL/GenBank/DDBJ whole genome shotgun (WGS) entry which is preliminary data.</text>
</comment>
<accession>A0A4Z1E326</accession>
<evidence type="ECO:0000313" key="4">
    <source>
        <dbReference type="Proteomes" id="UP000297318"/>
    </source>
</evidence>